<evidence type="ECO:0000313" key="3">
    <source>
        <dbReference type="EMBL" id="AKT42984.1"/>
    </source>
</evidence>
<evidence type="ECO:0000256" key="1">
    <source>
        <dbReference type="ARBA" id="ARBA00022723"/>
    </source>
</evidence>
<dbReference type="GO" id="GO:0005507">
    <property type="term" value="F:copper ion binding"/>
    <property type="evidence" value="ECO:0007669"/>
    <property type="project" value="InterPro"/>
</dbReference>
<reference evidence="3 4" key="1">
    <citation type="submission" date="2015-07" db="EMBL/GenBank/DDBJ databases">
        <title>Genome analysis of myxobacterium Chondromyces crocatus Cm c5 reveals a high potential for natural compound synthesis and the genetic basis for the loss of fruiting body formation.</title>
        <authorList>
            <person name="Zaburannyi N."/>
            <person name="Bunk B."/>
            <person name="Maier J."/>
            <person name="Overmann J."/>
            <person name="Mueller R."/>
        </authorList>
    </citation>
    <scope>NUCLEOTIDE SEQUENCE [LARGE SCALE GENOMIC DNA]</scope>
    <source>
        <strain evidence="3 4">Cm c5</strain>
    </source>
</reference>
<dbReference type="KEGG" id="ccro:CMC5_072120"/>
<dbReference type="InterPro" id="IPR002355">
    <property type="entry name" value="Cu_oxidase_Cu_BS"/>
</dbReference>
<dbReference type="Gene3D" id="2.60.40.420">
    <property type="entry name" value="Cupredoxins - blue copper proteins"/>
    <property type="match status" value="4"/>
</dbReference>
<feature type="signal peptide" evidence="2">
    <location>
        <begin position="1"/>
        <end position="27"/>
    </location>
</feature>
<organism evidence="3 4">
    <name type="scientific">Chondromyces crocatus</name>
    <dbReference type="NCBI Taxonomy" id="52"/>
    <lineage>
        <taxon>Bacteria</taxon>
        <taxon>Pseudomonadati</taxon>
        <taxon>Myxococcota</taxon>
        <taxon>Polyangia</taxon>
        <taxon>Polyangiales</taxon>
        <taxon>Polyangiaceae</taxon>
        <taxon>Chondromyces</taxon>
    </lineage>
</organism>
<evidence type="ECO:0000256" key="2">
    <source>
        <dbReference type="SAM" id="SignalP"/>
    </source>
</evidence>
<dbReference type="EMBL" id="CP012159">
    <property type="protein sequence ID" value="AKT42984.1"/>
    <property type="molecule type" value="Genomic_DNA"/>
</dbReference>
<evidence type="ECO:0000313" key="4">
    <source>
        <dbReference type="Proteomes" id="UP000067626"/>
    </source>
</evidence>
<feature type="chain" id="PRO_5005459792" evidence="2">
    <location>
        <begin position="28"/>
        <end position="1578"/>
    </location>
</feature>
<dbReference type="Proteomes" id="UP000067626">
    <property type="component" value="Chromosome"/>
</dbReference>
<dbReference type="InterPro" id="IPR008972">
    <property type="entry name" value="Cupredoxin"/>
</dbReference>
<protein>
    <submittedName>
        <fullName evidence="3">Multicopper oxidase</fullName>
    </submittedName>
</protein>
<proteinExistence type="predicted"/>
<dbReference type="PROSITE" id="PS00080">
    <property type="entry name" value="MULTICOPPER_OXIDASE2"/>
    <property type="match status" value="1"/>
</dbReference>
<dbReference type="STRING" id="52.CMC5_072120"/>
<keyword evidence="1" id="KW-0479">Metal-binding</keyword>
<keyword evidence="4" id="KW-1185">Reference proteome</keyword>
<dbReference type="OrthoDB" id="345021at2"/>
<name>A0A0K1EQ87_CHOCO</name>
<dbReference type="RefSeq" id="WP_050434528.1">
    <property type="nucleotide sequence ID" value="NZ_CP012159.1"/>
</dbReference>
<dbReference type="SUPFAM" id="SSF49503">
    <property type="entry name" value="Cupredoxins"/>
    <property type="match status" value="4"/>
</dbReference>
<sequence length="1578" mass="168867">MLNKTLYGLIKTLLLIACAGCSGSLLDEEGNHQDIAEADTAESDDALAHAVAGADVFAEVVAIDQVYVFNRFGSFNPSGMVYALKRDVIAADPSLPLGPGNATLREGKRARPLVLRVNVGETLGISFTNWLTPAGGTLPGGSPATRRASIHVDGLQMRNIQALGAKIGNNPDSLASPGETRNYLLSAAHEGTFLMHSTGAMVGGQFNGGQLVQGLFGAVHVEPAGSVAYRSQVTADDLVAASRWPSNPDGTPRIDYDALDDDGEPILAIRNRHGEIVHGDLNAIITGFSSTQAGTQNSLNQGRFRELTVIFHDGANAVQAFPEFNTNPALRAVGDGFGVNYGSSGLGAELLASRAKLGPAKDCDECKFEEFFLSSWANGDPALIIDPDADGGPAVPFLDDPSNVQHGYVGDPTRFRNLHAGPLDTHVFHLHAQQWFRTPGSDDSSYLDSQGIAPGEAFTYDISYGGGGNRNLTPGDSIFHCHLYPHFVQGMWGLWRSHDVFEAGTSDRKLPDGELASGTPVPAVVPIPGLAMAPMPTYAPTTVTLTNGTTVTRPPMPGYPFYIAAVAGHRPPQPPLDLDHDGGLPRHIVTSAPVISRDRGEYDAVLLEADLKLLPSGGTPSELAAADFHAGQFPGGAPFTTPYGFPARAYPSFTPEGQPARFAVNGLPPRPGAPYADPCPPGAPVRTYRAAYVQVDGVVNGAGWHDPQMRLAVLEHDVDATLDGTRPPEPLFFRASSGECVVFKATNLIPDVLQQDDFQIFTPTDIIGQHIHLVKFDVTSSDGAANGFNYEDGTFAAEEVIARIDAANARGGAFPADGTLLPQGGRVALSPSHHPTIASAPLGAQTTIQRWWADPLTGSEGKDRTIRTAFSHDHFSASSHQHHGLYAGLVVEPVGSVWRDPKTGEVFGGRADGGPTSYRADIYVPGSQTSNPAPFREFNLSIADYALVYDECGNPVHPPTSAEAALPLGITHSGASAPQIVSTADPGTQVINYRHEPLPMRLARRDCSTGAVTRKSGAAGEMHNVFRSSIHGDPATPLLEAHEGDRVQVRLLQGAQHKQHVFSIHGLKWLREPDDRDSGFTNGQPIGISEHFELESVSPATPPNSENGVADHLYQSAVTDDLWNGAWGILRTLKKTSTDLLPLPGSRPTPPANLPTCPAGAPIRPFKVHALRAQGNLPGNRLVYNGNAGLYDPDAILFVHEYDLPGLRWGTRAPEPLILRAAAGDCIKLTLVNELPASFTHRAGWNYNTPIVDGFNTNQVKPSNRVSLHPQLLHYDVTTDDGADVGLNAVQSVGPGESRQYTWYAGEVVQNDGPGPQWIHEPIEFGAVNLRDMADVITHGMHGAVGALIVEPKWASWMEDPGQRAQATVRYIDPQGGPTSFREFVVVLQDELNLFTDNATFRCGDAAMNCDAAIRNTFSFGDVGHKAVNYRTEPVWKRLGLRPETPSSQLNNLDLSNLFSSTPHGDPATPVFTATSRQKIRVRVTYPSGHLRRHAFSLWGAEWPHIPWAAGSASRAMGANPHAMALGTQGGIGPMTAWNIVPFDDAGGRHHVPGDRLYLNQPTSKLSGGLWGIFRVTP</sequence>
<dbReference type="PATRIC" id="fig|52.7.peg.7924"/>
<keyword evidence="2" id="KW-0732">Signal</keyword>
<accession>A0A0K1EQ87</accession>
<gene>
    <name evidence="3" type="primary">yacK</name>
    <name evidence="3" type="ORF">CMC5_072120</name>
</gene>